<dbReference type="PROSITE" id="PS01124">
    <property type="entry name" value="HTH_ARAC_FAMILY_2"/>
    <property type="match status" value="1"/>
</dbReference>
<keyword evidence="2" id="KW-0238">DNA-binding</keyword>
<dbReference type="GO" id="GO:0043565">
    <property type="term" value="F:sequence-specific DNA binding"/>
    <property type="evidence" value="ECO:0007669"/>
    <property type="project" value="InterPro"/>
</dbReference>
<dbReference type="InterPro" id="IPR020449">
    <property type="entry name" value="Tscrpt_reg_AraC-type_HTH"/>
</dbReference>
<feature type="domain" description="HTH araC/xylS-type" evidence="4">
    <location>
        <begin position="196"/>
        <end position="301"/>
    </location>
</feature>
<comment type="caution">
    <text evidence="5">The sequence shown here is derived from an EMBL/GenBank/DDBJ whole genome shotgun (WGS) entry which is preliminary data.</text>
</comment>
<dbReference type="InterPro" id="IPR018060">
    <property type="entry name" value="HTH_AraC"/>
</dbReference>
<proteinExistence type="predicted"/>
<evidence type="ECO:0000313" key="5">
    <source>
        <dbReference type="EMBL" id="NLR94032.1"/>
    </source>
</evidence>
<dbReference type="Gene3D" id="1.10.10.60">
    <property type="entry name" value="Homeodomain-like"/>
    <property type="match status" value="2"/>
</dbReference>
<dbReference type="GO" id="GO:0003700">
    <property type="term" value="F:DNA-binding transcription factor activity"/>
    <property type="evidence" value="ECO:0007669"/>
    <property type="project" value="InterPro"/>
</dbReference>
<keyword evidence="1" id="KW-0805">Transcription regulation</keyword>
<dbReference type="SUPFAM" id="SSF46689">
    <property type="entry name" value="Homeodomain-like"/>
    <property type="match status" value="1"/>
</dbReference>
<sequence length="301" mass="35206">MSQFLKINSISELHDAFRCDKPSHPLISVINLSDIAIPHEVLNFKVGTPFYNITFKSKTAHPFRYGRGYFDFSEGFLIGLSPNQIFEIDETSEIGDLEGWSLFFHPDLIRGYNILEKISEYGFFSYEVNEALHMSEKEKKTLNDIVFKIKEEYESNLDEFSQDVLVSNIELLFNYIRRFYSRQFITRKKQNTSIVSSFNKLLKDYFEDGKSVVNGLPKVHYFAEQLHLSDSYLSDLLKKETGKNTQDLIHFFVIERAKNNLVNSNKSVSEIAFDLGFEYPQYFSRLFKNKTGQTPKEYRDN</sequence>
<keyword evidence="6" id="KW-1185">Reference proteome</keyword>
<evidence type="ECO:0000256" key="1">
    <source>
        <dbReference type="ARBA" id="ARBA00023015"/>
    </source>
</evidence>
<dbReference type="Proteomes" id="UP000585050">
    <property type="component" value="Unassembled WGS sequence"/>
</dbReference>
<protein>
    <submittedName>
        <fullName evidence="5">Helix-turn-helix transcriptional regulator</fullName>
    </submittedName>
</protein>
<evidence type="ECO:0000259" key="4">
    <source>
        <dbReference type="PROSITE" id="PS01124"/>
    </source>
</evidence>
<dbReference type="PRINTS" id="PR00032">
    <property type="entry name" value="HTHARAC"/>
</dbReference>
<dbReference type="PANTHER" id="PTHR43280:SF32">
    <property type="entry name" value="TRANSCRIPTIONAL REGULATORY PROTEIN"/>
    <property type="match status" value="1"/>
</dbReference>
<evidence type="ECO:0000256" key="2">
    <source>
        <dbReference type="ARBA" id="ARBA00023125"/>
    </source>
</evidence>
<accession>A0A7X8SPP4</accession>
<reference evidence="5 6" key="1">
    <citation type="submission" date="2020-04" db="EMBL/GenBank/DDBJ databases">
        <title>Flammeovirga sp. SR4, a novel species isolated from seawater.</title>
        <authorList>
            <person name="Wang X."/>
        </authorList>
    </citation>
    <scope>NUCLEOTIDE SEQUENCE [LARGE SCALE GENOMIC DNA]</scope>
    <source>
        <strain evidence="5 6">SR4</strain>
    </source>
</reference>
<evidence type="ECO:0000256" key="3">
    <source>
        <dbReference type="ARBA" id="ARBA00023163"/>
    </source>
</evidence>
<gene>
    <name evidence="5" type="ORF">HGP29_22715</name>
</gene>
<dbReference type="Pfam" id="PF12833">
    <property type="entry name" value="HTH_18"/>
    <property type="match status" value="1"/>
</dbReference>
<dbReference type="RefSeq" id="WP_168884744.1">
    <property type="nucleotide sequence ID" value="NZ_JABAIL010000009.1"/>
</dbReference>
<dbReference type="EMBL" id="JABAIL010000009">
    <property type="protein sequence ID" value="NLR94032.1"/>
    <property type="molecule type" value="Genomic_DNA"/>
</dbReference>
<dbReference type="SMART" id="SM00342">
    <property type="entry name" value="HTH_ARAC"/>
    <property type="match status" value="1"/>
</dbReference>
<name>A0A7X8SPP4_9BACT</name>
<keyword evidence="3" id="KW-0804">Transcription</keyword>
<organism evidence="5 6">
    <name type="scientific">Flammeovirga agarivorans</name>
    <dbReference type="NCBI Taxonomy" id="2726742"/>
    <lineage>
        <taxon>Bacteria</taxon>
        <taxon>Pseudomonadati</taxon>
        <taxon>Bacteroidota</taxon>
        <taxon>Cytophagia</taxon>
        <taxon>Cytophagales</taxon>
        <taxon>Flammeovirgaceae</taxon>
        <taxon>Flammeovirga</taxon>
    </lineage>
</organism>
<evidence type="ECO:0000313" key="6">
    <source>
        <dbReference type="Proteomes" id="UP000585050"/>
    </source>
</evidence>
<dbReference type="AlphaFoldDB" id="A0A7X8SPP4"/>
<dbReference type="PANTHER" id="PTHR43280">
    <property type="entry name" value="ARAC-FAMILY TRANSCRIPTIONAL REGULATOR"/>
    <property type="match status" value="1"/>
</dbReference>
<dbReference type="InterPro" id="IPR009057">
    <property type="entry name" value="Homeodomain-like_sf"/>
</dbReference>